<evidence type="ECO:0000313" key="2">
    <source>
        <dbReference type="EMBL" id="CAL5228193.1"/>
    </source>
</evidence>
<organism evidence="2 3">
    <name type="scientific">Coccomyxa viridis</name>
    <dbReference type="NCBI Taxonomy" id="1274662"/>
    <lineage>
        <taxon>Eukaryota</taxon>
        <taxon>Viridiplantae</taxon>
        <taxon>Chlorophyta</taxon>
        <taxon>core chlorophytes</taxon>
        <taxon>Trebouxiophyceae</taxon>
        <taxon>Trebouxiophyceae incertae sedis</taxon>
        <taxon>Coccomyxaceae</taxon>
        <taxon>Coccomyxa</taxon>
    </lineage>
</organism>
<dbReference type="EMBL" id="CAXHTA020000018">
    <property type="protein sequence ID" value="CAL5228193.1"/>
    <property type="molecule type" value="Genomic_DNA"/>
</dbReference>
<protein>
    <submittedName>
        <fullName evidence="2">G11278 protein</fullName>
    </submittedName>
</protein>
<proteinExistence type="predicted"/>
<keyword evidence="3" id="KW-1185">Reference proteome</keyword>
<accession>A0ABP1GEL1</accession>
<comment type="caution">
    <text evidence="2">The sequence shown here is derived from an EMBL/GenBank/DDBJ whole genome shotgun (WGS) entry which is preliminary data.</text>
</comment>
<feature type="compositionally biased region" description="Polar residues" evidence="1">
    <location>
        <begin position="179"/>
        <end position="188"/>
    </location>
</feature>
<gene>
    <name evidence="2" type="primary">g11278</name>
    <name evidence="2" type="ORF">VP750_LOCUS10099</name>
</gene>
<sequence length="335" mass="36683">MSSEPYEAECHTSVTADRIVKDLVQQKLPKGETFHPGCWKAFNSLSPQEQLSAAIQLRNSNLGGAVNPSAYFWSIVDRVRYSRPQARSGSRTPMSECTRPLEMEPTTRNKQLTGKGLLATVVYGGALSDALDMECLTHFGDLTEAQQLQAASKMKRRLSPSVRNPSAFFVKIMREVQNGSGNTSSLAPTRSAAKTPPMPALSDGRLTMQRLISDALFLDDLSPECRRAYGKLPSEAQHRVKQMCAEILSVRTKSEACMLAIHSITNQNGPQPAPSEGMSSVDEDVLVPAKQEDPVDEDPYENGAPHTRQQVNMLITKHLPLKGLCYETVGHAGMA</sequence>
<name>A0ABP1GEL1_9CHLO</name>
<feature type="region of interest" description="Disordered" evidence="1">
    <location>
        <begin position="179"/>
        <end position="201"/>
    </location>
</feature>
<reference evidence="2 3" key="1">
    <citation type="submission" date="2024-06" db="EMBL/GenBank/DDBJ databases">
        <authorList>
            <person name="Kraege A."/>
            <person name="Thomma B."/>
        </authorList>
    </citation>
    <scope>NUCLEOTIDE SEQUENCE [LARGE SCALE GENOMIC DNA]</scope>
</reference>
<evidence type="ECO:0000313" key="3">
    <source>
        <dbReference type="Proteomes" id="UP001497392"/>
    </source>
</evidence>
<dbReference type="Proteomes" id="UP001497392">
    <property type="component" value="Unassembled WGS sequence"/>
</dbReference>
<evidence type="ECO:0000256" key="1">
    <source>
        <dbReference type="SAM" id="MobiDB-lite"/>
    </source>
</evidence>